<feature type="transmembrane region" description="Helical" evidence="1">
    <location>
        <begin position="46"/>
        <end position="66"/>
    </location>
</feature>
<sequence>MLKANKLILELTIVSIIGTIFVYGYLPDTIPLHWNIQGEVDRIGGKSNVFMTALLPLVLYMLMMLFPKIDPKKKSYEKHQKAYGVTVGLIVTFLIAIHWVTIFVSLGANLDVSTVVSIGMGIMFIVIGNFMSQIRQNYFFGIRTPWTLANENVWKKTHRVGGYGFIAIGAAFILSAFLKSSMLKFIIVVGGTIGFTLYICVYSYFAFKKEQRKNDN</sequence>
<keyword evidence="1" id="KW-1133">Transmembrane helix</keyword>
<dbReference type="PIRSF" id="PIRSF038959">
    <property type="entry name" value="SdpI"/>
    <property type="match status" value="1"/>
</dbReference>
<dbReference type="Proteomes" id="UP000019591">
    <property type="component" value="Chromosome"/>
</dbReference>
<evidence type="ECO:0000313" key="3">
    <source>
        <dbReference type="EMBL" id="AHM55551.1"/>
    </source>
</evidence>
<accession>W8U3J1</accession>
<reference evidence="3 4" key="1">
    <citation type="journal article" date="2014" name="Genome Announc.">
        <title>Complete Genome Sequence of Amino Acid-Utilizing Eubacterium acidaminophilum al-2 (DSM 3953).</title>
        <authorList>
            <person name="Poehlein A."/>
            <person name="Andreesen J.R."/>
            <person name="Daniel R."/>
        </authorList>
    </citation>
    <scope>NUCLEOTIDE SEQUENCE [LARGE SCALE GENOMIC DNA]</scope>
    <source>
        <strain evidence="3 4">DSM 3953</strain>
    </source>
</reference>
<feature type="transmembrane region" description="Helical" evidence="1">
    <location>
        <begin position="87"/>
        <end position="106"/>
    </location>
</feature>
<dbReference type="PANTHER" id="PTHR37810:SF5">
    <property type="entry name" value="IMMUNITY PROTEIN SDPI"/>
    <property type="match status" value="1"/>
</dbReference>
<keyword evidence="4" id="KW-1185">Reference proteome</keyword>
<keyword evidence="1" id="KW-0472">Membrane</keyword>
<dbReference type="GO" id="GO:0009636">
    <property type="term" value="P:response to toxic substance"/>
    <property type="evidence" value="ECO:0007669"/>
    <property type="project" value="TreeGrafter"/>
</dbReference>
<dbReference type="PATRIC" id="fig|1286171.3.peg.186"/>
<protein>
    <recommendedName>
        <fullName evidence="2">DUF1648 domain-containing protein</fullName>
    </recommendedName>
</protein>
<feature type="transmembrane region" description="Helical" evidence="1">
    <location>
        <begin position="7"/>
        <end position="26"/>
    </location>
</feature>
<dbReference type="Pfam" id="PF07853">
    <property type="entry name" value="DUF1648"/>
    <property type="match status" value="1"/>
</dbReference>
<organism evidence="3 4">
    <name type="scientific">Peptoclostridium acidaminophilum DSM 3953</name>
    <dbReference type="NCBI Taxonomy" id="1286171"/>
    <lineage>
        <taxon>Bacteria</taxon>
        <taxon>Bacillati</taxon>
        <taxon>Bacillota</taxon>
        <taxon>Clostridia</taxon>
        <taxon>Peptostreptococcales</taxon>
        <taxon>Peptoclostridiaceae</taxon>
        <taxon>Peptoclostridium</taxon>
    </lineage>
</organism>
<feature type="transmembrane region" description="Helical" evidence="1">
    <location>
        <begin position="112"/>
        <end position="131"/>
    </location>
</feature>
<dbReference type="InterPro" id="IPR012867">
    <property type="entry name" value="DUF1648"/>
</dbReference>
<dbReference type="AlphaFoldDB" id="W8U3J1"/>
<dbReference type="EMBL" id="CP007452">
    <property type="protein sequence ID" value="AHM55551.1"/>
    <property type="molecule type" value="Genomic_DNA"/>
</dbReference>
<evidence type="ECO:0000313" key="4">
    <source>
        <dbReference type="Proteomes" id="UP000019591"/>
    </source>
</evidence>
<dbReference type="PANTHER" id="PTHR37810">
    <property type="entry name" value="IMMUNITY PROTEIN SDPI"/>
    <property type="match status" value="1"/>
</dbReference>
<keyword evidence="1" id="KW-0812">Transmembrane</keyword>
<gene>
    <name evidence="3" type="ORF">EAL2_c02480</name>
</gene>
<feature type="transmembrane region" description="Helical" evidence="1">
    <location>
        <begin position="185"/>
        <end position="207"/>
    </location>
</feature>
<dbReference type="Pfam" id="PF13630">
    <property type="entry name" value="SdpI"/>
    <property type="match status" value="1"/>
</dbReference>
<feature type="domain" description="DUF1648" evidence="2">
    <location>
        <begin position="12"/>
        <end position="54"/>
    </location>
</feature>
<dbReference type="STRING" id="1286171.EAL2_c02480"/>
<evidence type="ECO:0000259" key="2">
    <source>
        <dbReference type="Pfam" id="PF07853"/>
    </source>
</evidence>
<dbReference type="HOGENOM" id="CLU_093038_0_0_9"/>
<dbReference type="InterPro" id="IPR026272">
    <property type="entry name" value="SdpI"/>
</dbReference>
<feature type="transmembrane region" description="Helical" evidence="1">
    <location>
        <begin position="160"/>
        <end position="179"/>
    </location>
</feature>
<proteinExistence type="predicted"/>
<dbReference type="eggNOG" id="COG5658">
    <property type="taxonomic scope" value="Bacteria"/>
</dbReference>
<dbReference type="InterPro" id="IPR025962">
    <property type="entry name" value="SdpI/YhfL"/>
</dbReference>
<dbReference type="RefSeq" id="WP_025434595.1">
    <property type="nucleotide sequence ID" value="NZ_CP007452.1"/>
</dbReference>
<name>W8U3J1_PEPAC</name>
<dbReference type="KEGG" id="eac:EAL2_c02480"/>
<evidence type="ECO:0000256" key="1">
    <source>
        <dbReference type="SAM" id="Phobius"/>
    </source>
</evidence>